<feature type="domain" description="PKS/mFAS DH" evidence="9">
    <location>
        <begin position="891"/>
        <end position="1174"/>
    </location>
</feature>
<dbReference type="Gene3D" id="1.10.1200.10">
    <property type="entry name" value="ACP-like"/>
    <property type="match status" value="1"/>
</dbReference>
<evidence type="ECO:0000259" key="8">
    <source>
        <dbReference type="PROSITE" id="PS52004"/>
    </source>
</evidence>
<dbReference type="SMART" id="SM00825">
    <property type="entry name" value="PKS_KS"/>
    <property type="match status" value="1"/>
</dbReference>
<comment type="catalytic activity">
    <reaction evidence="5">
        <text>holo-[ACP] + malonyl-CoA = malonyl-[ACP] + CoA</text>
        <dbReference type="Rhea" id="RHEA:41792"/>
        <dbReference type="Rhea" id="RHEA-COMP:9623"/>
        <dbReference type="Rhea" id="RHEA-COMP:9685"/>
        <dbReference type="ChEBI" id="CHEBI:57287"/>
        <dbReference type="ChEBI" id="CHEBI:57384"/>
        <dbReference type="ChEBI" id="CHEBI:64479"/>
        <dbReference type="ChEBI" id="CHEBI:78449"/>
        <dbReference type="EC" id="2.3.1.39"/>
    </reaction>
    <physiologicalReaction direction="left-to-right" evidence="5">
        <dbReference type="Rhea" id="RHEA:41793"/>
    </physiologicalReaction>
</comment>
<evidence type="ECO:0000259" key="7">
    <source>
        <dbReference type="PROSITE" id="PS50075"/>
    </source>
</evidence>
<dbReference type="Gene3D" id="3.40.47.10">
    <property type="match status" value="1"/>
</dbReference>
<dbReference type="GeneTree" id="ENSGT00940000164060"/>
<dbReference type="InterPro" id="IPR009081">
    <property type="entry name" value="PP-bd_ACP"/>
</dbReference>
<dbReference type="Pfam" id="PF14765">
    <property type="entry name" value="PS-DH"/>
    <property type="match status" value="1"/>
</dbReference>
<evidence type="ECO:0000313" key="11">
    <source>
        <dbReference type="Proteomes" id="UP000694891"/>
    </source>
</evidence>
<dbReference type="InterPro" id="IPR013968">
    <property type="entry name" value="PKS_KR"/>
</dbReference>
<dbReference type="InterPro" id="IPR014030">
    <property type="entry name" value="Ketoacyl_synth_N"/>
</dbReference>
<dbReference type="PROSITE" id="PS00606">
    <property type="entry name" value="KS3_1"/>
    <property type="match status" value="1"/>
</dbReference>
<dbReference type="GO" id="GO:0004314">
    <property type="term" value="F:[acyl-carrier-protein] S-malonyltransferase activity"/>
    <property type="evidence" value="ECO:0007669"/>
    <property type="project" value="UniProtKB-EC"/>
</dbReference>
<feature type="region of interest" description="N-terminal hotdog fold" evidence="6">
    <location>
        <begin position="891"/>
        <end position="1018"/>
    </location>
</feature>
<dbReference type="InterPro" id="IPR036291">
    <property type="entry name" value="NAD(P)-bd_dom_sf"/>
</dbReference>
<dbReference type="InterPro" id="IPR042104">
    <property type="entry name" value="PKS_dehydratase_sf"/>
</dbReference>
<dbReference type="SUPFAM" id="SSF55048">
    <property type="entry name" value="Probable ACP-binding domain of malonyl-CoA ACP transacylase"/>
    <property type="match status" value="1"/>
</dbReference>
<dbReference type="SUPFAM" id="SSF51735">
    <property type="entry name" value="NAD(P)-binding Rossmann-fold domains"/>
    <property type="match status" value="1"/>
</dbReference>
<dbReference type="InterPro" id="IPR049551">
    <property type="entry name" value="PKS_DH_C"/>
</dbReference>
<dbReference type="Ensembl" id="ENSSPAT00000008703.1">
    <property type="protein sequence ID" value="ENSSPAP00000008546.1"/>
    <property type="gene ID" value="ENSSPAG00000006506.1"/>
</dbReference>
<reference evidence="10" key="1">
    <citation type="submission" date="2023-09" db="UniProtKB">
        <authorList>
            <consortium name="Ensembl"/>
        </authorList>
    </citation>
    <scope>IDENTIFICATION</scope>
</reference>
<name>A0A3B4ZLL3_9TELE</name>
<dbReference type="Gene3D" id="3.40.366.10">
    <property type="entry name" value="Malonyl-Coenzyme A Acyl Carrier Protein, domain 2"/>
    <property type="match status" value="1"/>
</dbReference>
<dbReference type="PROSITE" id="PS52004">
    <property type="entry name" value="KS3_2"/>
    <property type="match status" value="1"/>
</dbReference>
<evidence type="ECO:0000256" key="5">
    <source>
        <dbReference type="ARBA" id="ARBA00048404"/>
    </source>
</evidence>
<dbReference type="InterPro" id="IPR050444">
    <property type="entry name" value="Polyketide_Synthase"/>
</dbReference>
<dbReference type="Pfam" id="PF16197">
    <property type="entry name" value="KAsynt_C_assoc"/>
    <property type="match status" value="1"/>
</dbReference>
<evidence type="ECO:0000256" key="4">
    <source>
        <dbReference type="ARBA" id="ARBA00022679"/>
    </source>
</evidence>
<dbReference type="InterPro" id="IPR014031">
    <property type="entry name" value="Ketoacyl_synth_C"/>
</dbReference>
<dbReference type="GO" id="GO:0006633">
    <property type="term" value="P:fatty acid biosynthetic process"/>
    <property type="evidence" value="ECO:0007669"/>
    <property type="project" value="UniProtKB-UniPathway"/>
</dbReference>
<keyword evidence="11" id="KW-1185">Reference proteome</keyword>
<dbReference type="SUPFAM" id="SSF47336">
    <property type="entry name" value="ACP-like"/>
    <property type="match status" value="1"/>
</dbReference>
<dbReference type="SUPFAM" id="SSF52151">
    <property type="entry name" value="FabD/lysophospholipase-like"/>
    <property type="match status" value="1"/>
</dbReference>
<dbReference type="Gene3D" id="3.10.129.110">
    <property type="entry name" value="Polyketide synthase dehydratase"/>
    <property type="match status" value="1"/>
</dbReference>
<comment type="pathway">
    <text evidence="1">Lipid metabolism; fatty acid biosynthesis.</text>
</comment>
<dbReference type="SMART" id="SM00822">
    <property type="entry name" value="PKS_KR"/>
    <property type="match status" value="1"/>
</dbReference>
<dbReference type="InterPro" id="IPR049900">
    <property type="entry name" value="PKS_mFAS_DH"/>
</dbReference>
<dbReference type="InterPro" id="IPR016039">
    <property type="entry name" value="Thiolase-like"/>
</dbReference>
<dbReference type="PANTHER" id="PTHR45681">
    <property type="entry name" value="POLYKETIDE SYNTHASE 44-RELATED"/>
    <property type="match status" value="1"/>
</dbReference>
<dbReference type="UniPathway" id="UPA00094"/>
<dbReference type="SUPFAM" id="SSF53901">
    <property type="entry name" value="Thiolase-like"/>
    <property type="match status" value="1"/>
</dbReference>
<dbReference type="Pfam" id="PF00550">
    <property type="entry name" value="PP-binding"/>
    <property type="match status" value="1"/>
</dbReference>
<dbReference type="GO" id="GO:0004315">
    <property type="term" value="F:3-oxoacyl-[acyl-carrier-protein] synthase activity"/>
    <property type="evidence" value="ECO:0007669"/>
    <property type="project" value="InterPro"/>
</dbReference>
<reference evidence="12" key="2">
    <citation type="submission" date="2025-04" db="UniProtKB">
        <authorList>
            <consortium name="RefSeq"/>
        </authorList>
    </citation>
    <scope>IDENTIFICATION</scope>
</reference>
<organism evidence="10">
    <name type="scientific">Stegastes partitus</name>
    <name type="common">bicolor damselfish</name>
    <dbReference type="NCBI Taxonomy" id="144197"/>
    <lineage>
        <taxon>Eukaryota</taxon>
        <taxon>Metazoa</taxon>
        <taxon>Chordata</taxon>
        <taxon>Craniata</taxon>
        <taxon>Vertebrata</taxon>
        <taxon>Euteleostomi</taxon>
        <taxon>Actinopterygii</taxon>
        <taxon>Neopterygii</taxon>
        <taxon>Teleostei</taxon>
        <taxon>Neoteleostei</taxon>
        <taxon>Acanthomorphata</taxon>
        <taxon>Ovalentaria</taxon>
        <taxon>Pomacentridae</taxon>
        <taxon>Stegastes</taxon>
    </lineage>
</organism>
<gene>
    <name evidence="12" type="primary">LOC103367301</name>
</gene>
<dbReference type="CTD" id="555390"/>
<dbReference type="CDD" id="cd05274">
    <property type="entry name" value="KR_FAS_SDR_x"/>
    <property type="match status" value="1"/>
</dbReference>
<dbReference type="OrthoDB" id="329835at2759"/>
<dbReference type="PANTHER" id="PTHR45681:SF8">
    <property type="entry name" value="CARRIER DOMAIN-CONTAINING PROTEIN"/>
    <property type="match status" value="1"/>
</dbReference>
<feature type="active site" description="Proton acceptor; for dehydratase activity" evidence="6">
    <location>
        <position position="925"/>
    </location>
</feature>
<keyword evidence="2" id="KW-0596">Phosphopantetheine</keyword>
<dbReference type="Pfam" id="PF00698">
    <property type="entry name" value="Acyl_transf_1"/>
    <property type="match status" value="1"/>
</dbReference>
<dbReference type="Gene3D" id="3.30.70.3290">
    <property type="match status" value="1"/>
</dbReference>
<dbReference type="Pfam" id="PF21089">
    <property type="entry name" value="PKS_DH_N"/>
    <property type="match status" value="1"/>
</dbReference>
<protein>
    <submittedName>
        <fullName evidence="10 12">Probable polyketide synthase 1</fullName>
    </submittedName>
</protein>
<dbReference type="CDD" id="cd00833">
    <property type="entry name" value="PKS"/>
    <property type="match status" value="1"/>
</dbReference>
<evidence type="ECO:0000313" key="12">
    <source>
        <dbReference type="RefSeq" id="XP_008293506.1"/>
    </source>
</evidence>
<dbReference type="InterPro" id="IPR032821">
    <property type="entry name" value="PKS_assoc"/>
</dbReference>
<feature type="domain" description="Carrier" evidence="7">
    <location>
        <begin position="1994"/>
        <end position="2069"/>
    </location>
</feature>
<dbReference type="Gene3D" id="3.90.180.10">
    <property type="entry name" value="Medium-chain alcohol dehydrogenases, catalytic domain"/>
    <property type="match status" value="1"/>
</dbReference>
<dbReference type="InterPro" id="IPR001227">
    <property type="entry name" value="Ac_transferase_dom_sf"/>
</dbReference>
<dbReference type="PROSITE" id="PS50075">
    <property type="entry name" value="CARRIER"/>
    <property type="match status" value="1"/>
</dbReference>
<dbReference type="InterPro" id="IPR014043">
    <property type="entry name" value="Acyl_transferase_dom"/>
</dbReference>
<evidence type="ECO:0000256" key="2">
    <source>
        <dbReference type="ARBA" id="ARBA00022450"/>
    </source>
</evidence>
<feature type="region of interest" description="C-terminal hotdog fold" evidence="6">
    <location>
        <begin position="1029"/>
        <end position="1174"/>
    </location>
</feature>
<dbReference type="Proteomes" id="UP000694891">
    <property type="component" value="Unplaced"/>
</dbReference>
<feature type="active site" description="Proton donor; for dehydratase activity" evidence="6">
    <location>
        <position position="1092"/>
    </location>
</feature>
<proteinExistence type="predicted"/>
<dbReference type="Pfam" id="PF08659">
    <property type="entry name" value="KR"/>
    <property type="match status" value="1"/>
</dbReference>
<keyword evidence="3" id="KW-0597">Phosphoprotein</keyword>
<dbReference type="PROSITE" id="PS52019">
    <property type="entry name" value="PKS_MFAS_DH"/>
    <property type="match status" value="1"/>
</dbReference>
<feature type="domain" description="Ketosynthase family 3 (KS3)" evidence="8">
    <location>
        <begin position="5"/>
        <end position="430"/>
    </location>
</feature>
<keyword evidence="4" id="KW-0808">Transferase</keyword>
<evidence type="ECO:0000259" key="9">
    <source>
        <dbReference type="PROSITE" id="PS52019"/>
    </source>
</evidence>
<dbReference type="RefSeq" id="XP_008293506.1">
    <property type="nucleotide sequence ID" value="XM_008295284.1"/>
</dbReference>
<evidence type="ECO:0000313" key="10">
    <source>
        <dbReference type="Ensembl" id="ENSSPAP00000008546.1"/>
    </source>
</evidence>
<evidence type="ECO:0000256" key="3">
    <source>
        <dbReference type="ARBA" id="ARBA00022553"/>
    </source>
</evidence>
<dbReference type="InterPro" id="IPR018201">
    <property type="entry name" value="Ketoacyl_synth_AS"/>
</dbReference>
<accession>A0A3B4ZLL3</accession>
<dbReference type="InterPro" id="IPR011032">
    <property type="entry name" value="GroES-like_sf"/>
</dbReference>
<dbReference type="InterPro" id="IPR020841">
    <property type="entry name" value="PKS_Beta-ketoAc_synthase_dom"/>
</dbReference>
<dbReference type="InterPro" id="IPR016036">
    <property type="entry name" value="Malonyl_transacylase_ACP-bd"/>
</dbReference>
<sequence length="2069" mass="228396">MEDAEDDIAVIGIGCNFPGGEGLESFWRVLLEGKNCVVDIPAERFDTTVWYDSDDSKPGKTQTTKAALIEGFNEFDHKFFGITEVEADSMDPQQKLLLQCTYRALEDAGIATESISGSRTGVYIGLMNRDYEMLRNNNPSSITHYNGTGTAMSVAANRISFTFNLTGPSFAIDSACSSSLVALHVACQAIKQGDCEMALCGGVNCIIEPRMFVALSKAKMISPGGSSKPFSSRADGYGRGEGCGVVLLKPLRNALKDCNKIWGIISKTAVNQDGHAVSPITKPSKIQQEELLRRIYSESDIINVQYIEAHGTGTPVGDPTEAGSISNVIAQARPPGSDMLLLGSVKGNIGHTESAAGVAGLIKVLLMMKHDTIVPSVFYSEDSASVDVKVLNLKIPTKAERWETNRSLGRVAGINSFGFGGTNAHAILREYNHTAVPTQIPKGPKLFVLSAASEKSLIMTITDTHQRLCSNQTLDLRALSYTSACGRSHYKHKHRKSFLISSLSDLEHQLTSALKTKVESTRSDIQVVLVFCGNGVAYRGMCKQLMRDFLVFRDKVREVENLFQTYKTISISKWLSGECDDDDFSTPTVIQPLLFALQIGIAALLKHWGVKPDAVLGHSVGEVAAAHCSGLLSLEDAVKVLYHRSTLQSKVTGGKMLVVGNVAVEQVLKLLQAFSGNICVAAFNSPQSCTLSGDADAIDILHERLKVMFTCKNVFLSVLDVPAAYHSHMMDPVQDDIERSIDLLDVNNMECSLFSTVTGDRCSDGDFSTGTYWVKNIREPVLFEKALCAVVKDKQLRRNVVFVEIGPRRALQRNICETLGNDTIVLSSGHPDKDSDTLILTVAKLFELGINVNWHQLYRGCQTLPTTLPVYQFDNTKKELNFEALRKGDETSALSRHVLISQIKQDNKEFTCNLSVETASYLWEHQNNNIPIVPGAFYVELAFAAVVASLRPKQPVSVLHLSVRFESVLILNSQCKQLKVTLGHVEKVASFKIQSSSATHASGTYMCTDSQPLLEESNICVDLISQRCKSVLTKKEIYSILSQAGFEYGSVFRQLDDVQFGNEFKEALTAIQVPGEVLKHLHDYFIHPVLLDYFLQMTAVVAMGRLTAKQGFPSGIASIAVSAPLQEEMVMYLRATQETSEFLDVCGCFSTTEGKVLVELKGVRISFLGGCSNVPQSLFFHNETVAIAKERNLENYKIKAIVFEDKLCIAKRLRPYMCPESVIVESRDQVRNIVFYLLNTMADLDNILFIWGVEDISHLSSKKMLDSLVACCEIFRQIVLAVNESKRSCTVRVITYRSTEKTMDHISPGFVLSGMTRACAAEMADLCFQLIDLASVANEDIQMLARVINTSKQQEVRISKGQVTVTRILRTPMKEKASCEGAHSVYLRDFVLQTADPYRMAHMSAIPANTNQNPVQEKSVVIQLTNICTHSSDYFPVSTTHLNFGETLYWNKHASQNHKLLALDFSGIVTAVGKDVASLRVGDHVASCYPVPATAKIVIPEAVCYNTKRLLFFKETPCVSYFILAWEILQRILSKVKEQRRKLAIISSNSASALTKVLALTANRSGWNVSSRAHFTIEPPHFDAFVLLPPYDQSWQGVHDSGGLEKHIIFVCSSHMSSLATASMFALKSEHIHVHTLDVATVLQRAHLHAENRNIFNWLVSLGFDMKSLPLRGELYQPKESQPDSESYFTTKTVRQVVLGYGELDSPVSDINLLTRPQQLFKQGCVYVVTGGLSGLGLETVKFIAHNGGGCIATLSRSVLSDKMQFEMDLLLKRYEVTIINIQCDVSVSTQVVDAISKIGQRFPSCPIKGVFHSAAVLHDALVESLDESLFRKVLQPKVSGALNLHYATLHNKLDFFVCYSSISSFVGNASQCNYAAANSFLDMFCHYRRNLGLAGQSINWGPLNLGLLLHKDHFQKFLEAKGMMTLDVCEVHETLKICLLMNRPQQVICKFNFKNLKIHVLSQNASLRERLSALVEMELKDEIHSESKVHHLSSTHESVRAIVSDITSVSVDELDDDSSLFALGIDSMLAMTLQNKIFQETGVNVPLVIILDPNSTLASLVTVVLNSG</sequence>
<dbReference type="Pfam" id="PF00109">
    <property type="entry name" value="ketoacyl-synt"/>
    <property type="match status" value="1"/>
</dbReference>
<dbReference type="InterPro" id="IPR057326">
    <property type="entry name" value="KR_dom"/>
</dbReference>
<dbReference type="InterPro" id="IPR016035">
    <property type="entry name" value="Acyl_Trfase/lysoPLipase"/>
</dbReference>
<dbReference type="STRING" id="144197.ENSSPAP00000008546"/>
<dbReference type="Gene3D" id="3.40.50.720">
    <property type="entry name" value="NAD(P)-binding Rossmann-like Domain"/>
    <property type="match status" value="2"/>
</dbReference>
<evidence type="ECO:0000256" key="1">
    <source>
        <dbReference type="ARBA" id="ARBA00005194"/>
    </source>
</evidence>
<evidence type="ECO:0000256" key="6">
    <source>
        <dbReference type="PROSITE-ProRule" id="PRU01363"/>
    </source>
</evidence>
<dbReference type="Pfam" id="PF02801">
    <property type="entry name" value="Ketoacyl-synt_C"/>
    <property type="match status" value="1"/>
</dbReference>
<dbReference type="InterPro" id="IPR049552">
    <property type="entry name" value="PKS_DH_N"/>
</dbReference>
<dbReference type="SUPFAM" id="SSF50129">
    <property type="entry name" value="GroES-like"/>
    <property type="match status" value="1"/>
</dbReference>
<dbReference type="SMART" id="SM00827">
    <property type="entry name" value="PKS_AT"/>
    <property type="match status" value="1"/>
</dbReference>
<dbReference type="InterPro" id="IPR036736">
    <property type="entry name" value="ACP-like_sf"/>
</dbReference>